<evidence type="ECO:0000313" key="3">
    <source>
        <dbReference type="EMBL" id="MDC0668526.1"/>
    </source>
</evidence>
<keyword evidence="4" id="KW-1185">Reference proteome</keyword>
<name>A0ABT5B646_9BACT</name>
<keyword evidence="2" id="KW-0732">Signal</keyword>
<dbReference type="EMBL" id="JAQNDN010000004">
    <property type="protein sequence ID" value="MDC0668526.1"/>
    <property type="molecule type" value="Genomic_DNA"/>
</dbReference>
<organism evidence="3 4">
    <name type="scientific">Nannocystis radixulma</name>
    <dbReference type="NCBI Taxonomy" id="2995305"/>
    <lineage>
        <taxon>Bacteria</taxon>
        <taxon>Pseudomonadati</taxon>
        <taxon>Myxococcota</taxon>
        <taxon>Polyangia</taxon>
        <taxon>Nannocystales</taxon>
        <taxon>Nannocystaceae</taxon>
        <taxon>Nannocystis</taxon>
    </lineage>
</organism>
<feature type="region of interest" description="Disordered" evidence="1">
    <location>
        <begin position="62"/>
        <end position="125"/>
    </location>
</feature>
<protein>
    <recommendedName>
        <fullName evidence="5">EGF-like domain-containing protein</fullName>
    </recommendedName>
</protein>
<evidence type="ECO:0000256" key="1">
    <source>
        <dbReference type="SAM" id="MobiDB-lite"/>
    </source>
</evidence>
<dbReference type="Proteomes" id="UP001217838">
    <property type="component" value="Unassembled WGS sequence"/>
</dbReference>
<accession>A0ABT5B646</accession>
<feature type="signal peptide" evidence="2">
    <location>
        <begin position="1"/>
        <end position="22"/>
    </location>
</feature>
<gene>
    <name evidence="3" type="ORF">POL58_12290</name>
</gene>
<comment type="caution">
    <text evidence="3">The sequence shown here is derived from an EMBL/GenBank/DDBJ whole genome shotgun (WGS) entry which is preliminary data.</text>
</comment>
<dbReference type="RefSeq" id="WP_271997731.1">
    <property type="nucleotide sequence ID" value="NZ_JAQNDN010000004.1"/>
</dbReference>
<sequence length="191" mass="19079">MSIEKKLSALLATLLFSFAAPIGCGKDEASVCDEGETQACACTNGNMGAQACEDGEWGECSCDGSDPSGGDPSGDPSGDPTTGGDPSGGDPTGNPTSNPTTDPTADPTADPTGDDTGEESGVGNPCTAPEDCANGTICVVQSGDDVQGICTVVCSDWTDCSSSKIGQSFWDCCDLSNGSFACAPDTWECGE</sequence>
<evidence type="ECO:0000313" key="4">
    <source>
        <dbReference type="Proteomes" id="UP001217838"/>
    </source>
</evidence>
<feature type="compositionally biased region" description="Low complexity" evidence="1">
    <location>
        <begin position="92"/>
        <end position="111"/>
    </location>
</feature>
<reference evidence="3 4" key="1">
    <citation type="submission" date="2022-11" db="EMBL/GenBank/DDBJ databases">
        <title>Minimal conservation of predation-associated metabolite biosynthetic gene clusters underscores biosynthetic potential of Myxococcota including descriptions for ten novel species: Archangium lansinium sp. nov., Myxococcus landrumus sp. nov., Nannocystis bai.</title>
        <authorList>
            <person name="Ahearne A."/>
            <person name="Stevens C."/>
            <person name="Dowd S."/>
        </authorList>
    </citation>
    <scope>NUCLEOTIDE SEQUENCE [LARGE SCALE GENOMIC DNA]</scope>
    <source>
        <strain evidence="3 4">NCELM</strain>
    </source>
</reference>
<feature type="chain" id="PRO_5047057775" description="EGF-like domain-containing protein" evidence="2">
    <location>
        <begin position="23"/>
        <end position="191"/>
    </location>
</feature>
<evidence type="ECO:0000256" key="2">
    <source>
        <dbReference type="SAM" id="SignalP"/>
    </source>
</evidence>
<proteinExistence type="predicted"/>
<feature type="compositionally biased region" description="Low complexity" evidence="1">
    <location>
        <begin position="63"/>
        <end position="84"/>
    </location>
</feature>
<evidence type="ECO:0008006" key="5">
    <source>
        <dbReference type="Google" id="ProtNLM"/>
    </source>
</evidence>